<feature type="compositionally biased region" description="Polar residues" evidence="1">
    <location>
        <begin position="1"/>
        <end position="12"/>
    </location>
</feature>
<sequence>SEPTTPHSQIKSEGTDLVTDKSDVPFQDYDNPNEAPQGEEPAGEQYNSEFIEKSDDEVLQYSAPTSIKVCPGVCVAARISDFCEALVDVEGLCKPELRCCVPATLFDGVENAPKEFIVLNPPHKNRTEE</sequence>
<dbReference type="Pfam" id="PF18398">
    <property type="entry name" value="CLIP_SPH_mas"/>
    <property type="match status" value="1"/>
</dbReference>
<reference evidence="3 4" key="1">
    <citation type="journal article" date="2019" name="PLoS Biol.">
        <title>Sex chromosomes control vertical transmission of feminizing Wolbachia symbionts in an isopod.</title>
        <authorList>
            <person name="Becking T."/>
            <person name="Chebbi M.A."/>
            <person name="Giraud I."/>
            <person name="Moumen B."/>
            <person name="Laverre T."/>
            <person name="Caubet Y."/>
            <person name="Peccoud J."/>
            <person name="Gilbert C."/>
            <person name="Cordaux R."/>
        </authorList>
    </citation>
    <scope>NUCLEOTIDE SEQUENCE [LARGE SCALE GENOMIC DNA]</scope>
    <source>
        <strain evidence="3">ANa2</strain>
        <tissue evidence="3">Whole body excluding digestive tract and cuticle</tissue>
    </source>
</reference>
<comment type="caution">
    <text evidence="3">The sequence shown here is derived from an EMBL/GenBank/DDBJ whole genome shotgun (WGS) entry which is preliminary data.</text>
</comment>
<evidence type="ECO:0000313" key="4">
    <source>
        <dbReference type="Proteomes" id="UP000326759"/>
    </source>
</evidence>
<keyword evidence="4" id="KW-1185">Reference proteome</keyword>
<dbReference type="InterPro" id="IPR040479">
    <property type="entry name" value="CLIP_SPH_mas"/>
</dbReference>
<feature type="domain" description="Protein masquerade clip-domain" evidence="2">
    <location>
        <begin position="70"/>
        <end position="101"/>
    </location>
</feature>
<feature type="non-terminal residue" evidence="3">
    <location>
        <position position="129"/>
    </location>
</feature>
<proteinExistence type="predicted"/>
<dbReference type="OrthoDB" id="6437225at2759"/>
<feature type="non-terminal residue" evidence="3">
    <location>
        <position position="1"/>
    </location>
</feature>
<evidence type="ECO:0000256" key="1">
    <source>
        <dbReference type="SAM" id="MobiDB-lite"/>
    </source>
</evidence>
<organism evidence="3 4">
    <name type="scientific">Armadillidium nasatum</name>
    <dbReference type="NCBI Taxonomy" id="96803"/>
    <lineage>
        <taxon>Eukaryota</taxon>
        <taxon>Metazoa</taxon>
        <taxon>Ecdysozoa</taxon>
        <taxon>Arthropoda</taxon>
        <taxon>Crustacea</taxon>
        <taxon>Multicrustacea</taxon>
        <taxon>Malacostraca</taxon>
        <taxon>Eumalacostraca</taxon>
        <taxon>Peracarida</taxon>
        <taxon>Isopoda</taxon>
        <taxon>Oniscidea</taxon>
        <taxon>Crinocheta</taxon>
        <taxon>Armadillidiidae</taxon>
        <taxon>Armadillidium</taxon>
    </lineage>
</organism>
<evidence type="ECO:0000313" key="3">
    <source>
        <dbReference type="EMBL" id="KAB7503915.1"/>
    </source>
</evidence>
<dbReference type="EMBL" id="SEYY01004200">
    <property type="protein sequence ID" value="KAB7503915.1"/>
    <property type="molecule type" value="Genomic_DNA"/>
</dbReference>
<accession>A0A5N5TFJ6</accession>
<dbReference type="AlphaFoldDB" id="A0A5N5TFJ6"/>
<dbReference type="Proteomes" id="UP000326759">
    <property type="component" value="Unassembled WGS sequence"/>
</dbReference>
<name>A0A5N5TFJ6_9CRUS</name>
<evidence type="ECO:0000259" key="2">
    <source>
        <dbReference type="Pfam" id="PF18398"/>
    </source>
</evidence>
<protein>
    <recommendedName>
        <fullName evidence="2">Protein masquerade clip-domain domain-containing protein</fullName>
    </recommendedName>
</protein>
<gene>
    <name evidence="3" type="ORF">Anas_05481</name>
</gene>
<feature type="region of interest" description="Disordered" evidence="1">
    <location>
        <begin position="1"/>
        <end position="47"/>
    </location>
</feature>